<proteinExistence type="predicted"/>
<dbReference type="Proteomes" id="UP000228751">
    <property type="component" value="Unassembled WGS sequence"/>
</dbReference>
<evidence type="ECO:0000313" key="1">
    <source>
        <dbReference type="EMBL" id="PHY94949.1"/>
    </source>
</evidence>
<dbReference type="RefSeq" id="WP_099540598.1">
    <property type="nucleotide sequence ID" value="NZ_PEBQ01000052.1"/>
</dbReference>
<organism evidence="1 2">
    <name type="scientific">Acetobacter pomorum</name>
    <dbReference type="NCBI Taxonomy" id="65959"/>
    <lineage>
        <taxon>Bacteria</taxon>
        <taxon>Pseudomonadati</taxon>
        <taxon>Pseudomonadota</taxon>
        <taxon>Alphaproteobacteria</taxon>
        <taxon>Acetobacterales</taxon>
        <taxon>Acetobacteraceae</taxon>
        <taxon>Acetobacter</taxon>
    </lineage>
</organism>
<evidence type="ECO:0000313" key="2">
    <source>
        <dbReference type="Proteomes" id="UP000228751"/>
    </source>
</evidence>
<dbReference type="AlphaFoldDB" id="A0A2G4RED6"/>
<dbReference type="EMBL" id="PEBQ01000052">
    <property type="protein sequence ID" value="PHY94949.1"/>
    <property type="molecule type" value="Genomic_DNA"/>
</dbReference>
<name>A0A2G4RED6_9PROT</name>
<sequence>MAIKDTKWDNKFRKGDTCVRQAHRLISIYKTAKTARLISQDQWAFLIAWVRDALSAESHPPIASLETINAIRQCASDLITSCKILAPGAAYPPTDSAEKSESLDKLLGFLKESAKMGAWGGFIVDAMKFFDVFFLAAVRGFSTSFGGAGLPSLRPIKDKDISEVDIEITKAAPTVIPPIGTATVRLISDISPNIKPDDFKLVLQIGDDDNTLVICGIHRICEFQAILERVSVYHTGDLNGKWLGAKWVSNGTNIELKMYDRPDQHDKFQSYFISPRHWDQISTELNFLFTSAENADYTKAAYDFWCQRYGKI</sequence>
<accession>A0A2G4RED6</accession>
<reference evidence="1 2" key="1">
    <citation type="submission" date="2017-10" db="EMBL/GenBank/DDBJ databases">
        <title>Genomic analysis of the genus Acetobacter.</title>
        <authorList>
            <person name="Kim K.H."/>
            <person name="Chun B.H."/>
            <person name="Son A.R."/>
            <person name="Jeon C.O."/>
        </authorList>
    </citation>
    <scope>NUCLEOTIDE SEQUENCE [LARGE SCALE GENOMIC DNA]</scope>
    <source>
        <strain evidence="1 2">LHT 2458</strain>
    </source>
</reference>
<keyword evidence="2" id="KW-1185">Reference proteome</keyword>
<gene>
    <name evidence="1" type="ORF">CSR02_03625</name>
</gene>
<comment type="caution">
    <text evidence="1">The sequence shown here is derived from an EMBL/GenBank/DDBJ whole genome shotgun (WGS) entry which is preliminary data.</text>
</comment>
<protein>
    <submittedName>
        <fullName evidence="1">Uncharacterized protein</fullName>
    </submittedName>
</protein>